<dbReference type="AlphaFoldDB" id="D7FIE6"/>
<dbReference type="EMBL" id="FN648520">
    <property type="protein sequence ID" value="CBJ26448.1"/>
    <property type="molecule type" value="Genomic_DNA"/>
</dbReference>
<keyword evidence="3" id="KW-1185">Reference proteome</keyword>
<evidence type="ECO:0000313" key="1">
    <source>
        <dbReference type="EMBL" id="CBJ26448.1"/>
    </source>
</evidence>
<gene>
    <name evidence="1" type="ORF">Esi_0033_0079</name>
    <name evidence="2" type="ORF">Esi_1192_0001</name>
</gene>
<proteinExistence type="predicted"/>
<sequence length="33" mass="3906">MQRPVHLIRFTERSISLRETGCSTQKSKRCRSI</sequence>
<evidence type="ECO:0000313" key="3">
    <source>
        <dbReference type="Proteomes" id="UP000002630"/>
    </source>
</evidence>
<dbReference type="Proteomes" id="UP000002630">
    <property type="component" value="Linkage Group LG07"/>
</dbReference>
<evidence type="ECO:0000313" key="2">
    <source>
        <dbReference type="EMBL" id="CBJ34168.1"/>
    </source>
</evidence>
<reference evidence="2 3" key="1">
    <citation type="journal article" date="2010" name="Nature">
        <title>The Ectocarpus genome and the independent evolution of multicellularity in brown algae.</title>
        <authorList>
            <person name="Cock J.M."/>
            <person name="Sterck L."/>
            <person name="Rouze P."/>
            <person name="Scornet D."/>
            <person name="Allen A.E."/>
            <person name="Amoutzias G."/>
            <person name="Anthouard V."/>
            <person name="Artiguenave F."/>
            <person name="Aury J.M."/>
            <person name="Badger J.H."/>
            <person name="Beszteri B."/>
            <person name="Billiau K."/>
            <person name="Bonnet E."/>
            <person name="Bothwell J.H."/>
            <person name="Bowler C."/>
            <person name="Boyen C."/>
            <person name="Brownlee C."/>
            <person name="Carrano C.J."/>
            <person name="Charrier B."/>
            <person name="Cho G.Y."/>
            <person name="Coelho S.M."/>
            <person name="Collen J."/>
            <person name="Corre E."/>
            <person name="Da Silva C."/>
            <person name="Delage L."/>
            <person name="Delaroque N."/>
            <person name="Dittami S.M."/>
            <person name="Doulbeau S."/>
            <person name="Elias M."/>
            <person name="Farnham G."/>
            <person name="Gachon C.M."/>
            <person name="Gschloessl B."/>
            <person name="Heesch S."/>
            <person name="Jabbari K."/>
            <person name="Jubin C."/>
            <person name="Kawai H."/>
            <person name="Kimura K."/>
            <person name="Kloareg B."/>
            <person name="Kupper F.C."/>
            <person name="Lang D."/>
            <person name="Le Bail A."/>
            <person name="Leblanc C."/>
            <person name="Lerouge P."/>
            <person name="Lohr M."/>
            <person name="Lopez P.J."/>
            <person name="Martens C."/>
            <person name="Maumus F."/>
            <person name="Michel G."/>
            <person name="Miranda-Saavedra D."/>
            <person name="Morales J."/>
            <person name="Moreau H."/>
            <person name="Motomura T."/>
            <person name="Nagasato C."/>
            <person name="Napoli C.A."/>
            <person name="Nelson D.R."/>
            <person name="Nyvall-Collen P."/>
            <person name="Peters A.F."/>
            <person name="Pommier C."/>
            <person name="Potin P."/>
            <person name="Poulain J."/>
            <person name="Quesneville H."/>
            <person name="Read B."/>
            <person name="Rensing S.A."/>
            <person name="Ritter A."/>
            <person name="Rousvoal S."/>
            <person name="Samanta M."/>
            <person name="Samson G."/>
            <person name="Schroeder D.C."/>
            <person name="Segurens B."/>
            <person name="Strittmatter M."/>
            <person name="Tonon T."/>
            <person name="Tregear J.W."/>
            <person name="Valentin K."/>
            <person name="von Dassow P."/>
            <person name="Yamagishi T."/>
            <person name="Van de Peer Y."/>
            <person name="Wincker P."/>
        </authorList>
    </citation>
    <scope>NUCLEOTIDE SEQUENCE [LARGE SCALE GENOMIC DNA]</scope>
    <source>
        <strain evidence="2">Ec 32</strain>
        <strain evidence="3">Ec32 / CCAP1310/4</strain>
    </source>
</reference>
<dbReference type="EMBL" id="FN647872">
    <property type="protein sequence ID" value="CBJ34168.1"/>
    <property type="molecule type" value="Genomic_DNA"/>
</dbReference>
<organism evidence="2 3">
    <name type="scientific">Ectocarpus siliculosus</name>
    <name type="common">Brown alga</name>
    <name type="synonym">Conferva siliculosa</name>
    <dbReference type="NCBI Taxonomy" id="2880"/>
    <lineage>
        <taxon>Eukaryota</taxon>
        <taxon>Sar</taxon>
        <taxon>Stramenopiles</taxon>
        <taxon>Ochrophyta</taxon>
        <taxon>PX clade</taxon>
        <taxon>Phaeophyceae</taxon>
        <taxon>Ectocarpales</taxon>
        <taxon>Ectocarpaceae</taxon>
        <taxon>Ectocarpus</taxon>
    </lineage>
</organism>
<dbReference type="InParanoid" id="D7FIE6"/>
<protein>
    <submittedName>
        <fullName evidence="2">Uncharacterized protein</fullName>
    </submittedName>
</protein>
<accession>D7FIE6</accession>
<name>D7FIE6_ECTSI</name>